<dbReference type="Pfam" id="PF08284">
    <property type="entry name" value="RVP_2"/>
    <property type="match status" value="1"/>
</dbReference>
<organism evidence="1 2">
    <name type="scientific">Tanacetum coccineum</name>
    <dbReference type="NCBI Taxonomy" id="301880"/>
    <lineage>
        <taxon>Eukaryota</taxon>
        <taxon>Viridiplantae</taxon>
        <taxon>Streptophyta</taxon>
        <taxon>Embryophyta</taxon>
        <taxon>Tracheophyta</taxon>
        <taxon>Spermatophyta</taxon>
        <taxon>Magnoliopsida</taxon>
        <taxon>eudicotyledons</taxon>
        <taxon>Gunneridae</taxon>
        <taxon>Pentapetalae</taxon>
        <taxon>asterids</taxon>
        <taxon>campanulids</taxon>
        <taxon>Asterales</taxon>
        <taxon>Asteraceae</taxon>
        <taxon>Asteroideae</taxon>
        <taxon>Anthemideae</taxon>
        <taxon>Anthemidinae</taxon>
        <taxon>Tanacetum</taxon>
    </lineage>
</organism>
<evidence type="ECO:0000313" key="2">
    <source>
        <dbReference type="Proteomes" id="UP001151760"/>
    </source>
</evidence>
<accession>A0ABQ5B8A1</accession>
<dbReference type="InterPro" id="IPR021109">
    <property type="entry name" value="Peptidase_aspartic_dom_sf"/>
</dbReference>
<keyword evidence="2" id="KW-1185">Reference proteome</keyword>
<dbReference type="CDD" id="cd00303">
    <property type="entry name" value="retropepsin_like"/>
    <property type="match status" value="1"/>
</dbReference>
<gene>
    <name evidence="1" type="ORF">Tco_0857075</name>
</gene>
<name>A0ABQ5B8A1_9ASTR</name>
<evidence type="ECO:0008006" key="3">
    <source>
        <dbReference type="Google" id="ProtNLM"/>
    </source>
</evidence>
<reference evidence="1" key="1">
    <citation type="journal article" date="2022" name="Int. J. Mol. Sci.">
        <title>Draft Genome of Tanacetum Coccineum: Genomic Comparison of Closely Related Tanacetum-Family Plants.</title>
        <authorList>
            <person name="Yamashiro T."/>
            <person name="Shiraishi A."/>
            <person name="Nakayama K."/>
            <person name="Satake H."/>
        </authorList>
    </citation>
    <scope>NUCLEOTIDE SEQUENCE</scope>
</reference>
<comment type="caution">
    <text evidence="1">The sequence shown here is derived from an EMBL/GenBank/DDBJ whole genome shotgun (WGS) entry which is preliminary data.</text>
</comment>
<dbReference type="Gene3D" id="2.40.70.10">
    <property type="entry name" value="Acid Proteases"/>
    <property type="match status" value="1"/>
</dbReference>
<sequence>MMNREVSIVLTRWIEKMESVIDNSGCTENQKVRVEEKKNGIWNRQRPGQLSKGLSGQPFKRAASMNAVRMGHNQKACYECGSPDHLRICALTNVKPSIVNPGYVIEVADGKKVEVDRIIRDCKLELGNFLFSINLIPMGHGSFDVIVGMDWLS</sequence>
<proteinExistence type="predicted"/>
<dbReference type="EMBL" id="BQNB010012957">
    <property type="protein sequence ID" value="GJT10033.1"/>
    <property type="molecule type" value="Genomic_DNA"/>
</dbReference>
<reference evidence="1" key="2">
    <citation type="submission" date="2022-01" db="EMBL/GenBank/DDBJ databases">
        <authorList>
            <person name="Yamashiro T."/>
            <person name="Shiraishi A."/>
            <person name="Satake H."/>
            <person name="Nakayama K."/>
        </authorList>
    </citation>
    <scope>NUCLEOTIDE SEQUENCE</scope>
</reference>
<evidence type="ECO:0000313" key="1">
    <source>
        <dbReference type="EMBL" id="GJT10033.1"/>
    </source>
</evidence>
<protein>
    <recommendedName>
        <fullName evidence="3">Reverse transcriptase domain-containing protein</fullName>
    </recommendedName>
</protein>
<dbReference type="Proteomes" id="UP001151760">
    <property type="component" value="Unassembled WGS sequence"/>
</dbReference>